<evidence type="ECO:0000313" key="1">
    <source>
        <dbReference type="EMBL" id="KAG0473001.1"/>
    </source>
</evidence>
<dbReference type="EMBL" id="JADCNL010000007">
    <property type="protein sequence ID" value="KAG0473001.1"/>
    <property type="molecule type" value="Genomic_DNA"/>
</dbReference>
<accession>A0A835QGT3</accession>
<dbReference type="OrthoDB" id="1918800at2759"/>
<comment type="caution">
    <text evidence="1">The sequence shown here is derived from an EMBL/GenBank/DDBJ whole genome shotgun (WGS) entry which is preliminary data.</text>
</comment>
<protein>
    <submittedName>
        <fullName evidence="1">Uncharacterized protein</fullName>
    </submittedName>
</protein>
<name>A0A835QGT3_VANPL</name>
<evidence type="ECO:0000313" key="2">
    <source>
        <dbReference type="Proteomes" id="UP000636800"/>
    </source>
</evidence>
<keyword evidence="2" id="KW-1185">Reference proteome</keyword>
<gene>
    <name evidence="1" type="ORF">HPP92_014858</name>
</gene>
<sequence>MSNHNDTQDMCMIHVPLQAYGRTCSRVRISKATQGRWFANHTFLFGLTQFNRRWLEISFEREIAQEMIGKGKSIHTPSMN</sequence>
<dbReference type="Proteomes" id="UP000636800">
    <property type="component" value="Chromosome 7"/>
</dbReference>
<reference evidence="1 2" key="1">
    <citation type="journal article" date="2020" name="Nat. Food">
        <title>A phased Vanilla planifolia genome enables genetic improvement of flavour and production.</title>
        <authorList>
            <person name="Hasing T."/>
            <person name="Tang H."/>
            <person name="Brym M."/>
            <person name="Khazi F."/>
            <person name="Huang T."/>
            <person name="Chambers A.H."/>
        </authorList>
    </citation>
    <scope>NUCLEOTIDE SEQUENCE [LARGE SCALE GENOMIC DNA]</scope>
    <source>
        <tissue evidence="1">Leaf</tissue>
    </source>
</reference>
<dbReference type="AlphaFoldDB" id="A0A835QGT3"/>
<organism evidence="1 2">
    <name type="scientific">Vanilla planifolia</name>
    <name type="common">Vanilla</name>
    <dbReference type="NCBI Taxonomy" id="51239"/>
    <lineage>
        <taxon>Eukaryota</taxon>
        <taxon>Viridiplantae</taxon>
        <taxon>Streptophyta</taxon>
        <taxon>Embryophyta</taxon>
        <taxon>Tracheophyta</taxon>
        <taxon>Spermatophyta</taxon>
        <taxon>Magnoliopsida</taxon>
        <taxon>Liliopsida</taxon>
        <taxon>Asparagales</taxon>
        <taxon>Orchidaceae</taxon>
        <taxon>Vanilloideae</taxon>
        <taxon>Vanilleae</taxon>
        <taxon>Vanilla</taxon>
    </lineage>
</organism>
<proteinExistence type="predicted"/>